<evidence type="ECO:0000313" key="5">
    <source>
        <dbReference type="Proteomes" id="UP000030693"/>
    </source>
</evidence>
<gene>
    <name evidence="4" type="ORF">H696_05513</name>
</gene>
<dbReference type="RefSeq" id="XP_009497614.1">
    <property type="nucleotide sequence ID" value="XM_009499339.1"/>
</dbReference>
<evidence type="ECO:0000256" key="2">
    <source>
        <dbReference type="ARBA" id="ARBA00043974"/>
    </source>
</evidence>
<dbReference type="GO" id="GO:0005634">
    <property type="term" value="C:nucleus"/>
    <property type="evidence" value="ECO:0007669"/>
    <property type="project" value="TreeGrafter"/>
</dbReference>
<dbReference type="GO" id="GO:0043248">
    <property type="term" value="P:proteasome assembly"/>
    <property type="evidence" value="ECO:0007669"/>
    <property type="project" value="InterPro"/>
</dbReference>
<accession>A0A058Z3G9</accession>
<organism evidence="4">
    <name type="scientific">Fonticula alba</name>
    <name type="common">Slime mold</name>
    <dbReference type="NCBI Taxonomy" id="691883"/>
    <lineage>
        <taxon>Eukaryota</taxon>
        <taxon>Rotosphaerida</taxon>
        <taxon>Fonticulaceae</taxon>
        <taxon>Fonticula</taxon>
    </lineage>
</organism>
<feature type="region of interest" description="Disordered" evidence="3">
    <location>
        <begin position="1"/>
        <end position="43"/>
    </location>
</feature>
<dbReference type="PANTHER" id="PTHR12828:SF3">
    <property type="entry name" value="PROTEASOME MATURATION PROTEIN"/>
    <property type="match status" value="1"/>
</dbReference>
<keyword evidence="5" id="KW-1185">Reference proteome</keyword>
<sequence length="158" mass="16822">MDFALHPSASSTSSASSVSTPLCGTQGVRDPLREGRGLGHATGETMAPRNAVVASHPMEPVATQAAALEDARRMAVLRGTQGLNAPIMYQMERQWATSLASNRAGLAGVHGLSSNLAFDVLTGRDTDLDVQDVYGVIDVPRAPISVHAQMEERLHMRF</sequence>
<evidence type="ECO:0000313" key="4">
    <source>
        <dbReference type="EMBL" id="KCV68047.1"/>
    </source>
</evidence>
<dbReference type="OrthoDB" id="15001at2759"/>
<dbReference type="AlphaFoldDB" id="A0A058Z3G9"/>
<keyword evidence="1" id="KW-0143">Chaperone</keyword>
<dbReference type="GO" id="GO:0005737">
    <property type="term" value="C:cytoplasm"/>
    <property type="evidence" value="ECO:0007669"/>
    <property type="project" value="TreeGrafter"/>
</dbReference>
<dbReference type="EMBL" id="KB932211">
    <property type="protein sequence ID" value="KCV68047.1"/>
    <property type="molecule type" value="Genomic_DNA"/>
</dbReference>
<reference evidence="4" key="1">
    <citation type="submission" date="2013-04" db="EMBL/GenBank/DDBJ databases">
        <title>The Genome Sequence of Fonticula alba ATCC 38817.</title>
        <authorList>
            <consortium name="The Broad Institute Genomics Platform"/>
            <person name="Russ C."/>
            <person name="Cuomo C."/>
            <person name="Burger G."/>
            <person name="Gray M.W."/>
            <person name="Holland P.W.H."/>
            <person name="King N."/>
            <person name="Lang F.B.F."/>
            <person name="Roger A.J."/>
            <person name="Ruiz-Trillo I."/>
            <person name="Brown M."/>
            <person name="Walker B."/>
            <person name="Young S."/>
            <person name="Zeng Q."/>
            <person name="Gargeya S."/>
            <person name="Fitzgerald M."/>
            <person name="Haas B."/>
            <person name="Abouelleil A."/>
            <person name="Allen A.W."/>
            <person name="Alvarado L."/>
            <person name="Arachchi H.M."/>
            <person name="Berlin A.M."/>
            <person name="Chapman S.B."/>
            <person name="Gainer-Dewar J."/>
            <person name="Goldberg J."/>
            <person name="Griggs A."/>
            <person name="Gujja S."/>
            <person name="Hansen M."/>
            <person name="Howarth C."/>
            <person name="Imamovic A."/>
            <person name="Ireland A."/>
            <person name="Larimer J."/>
            <person name="McCowan C."/>
            <person name="Murphy C."/>
            <person name="Pearson M."/>
            <person name="Poon T.W."/>
            <person name="Priest M."/>
            <person name="Roberts A."/>
            <person name="Saif S."/>
            <person name="Shea T."/>
            <person name="Sisk P."/>
            <person name="Sykes S."/>
            <person name="Wortman J."/>
            <person name="Nusbaum C."/>
            <person name="Birren B."/>
        </authorList>
    </citation>
    <scope>NUCLEOTIDE SEQUENCE [LARGE SCALE GENOMIC DNA]</scope>
    <source>
        <strain evidence="4">ATCC 38817</strain>
    </source>
</reference>
<evidence type="ECO:0000256" key="1">
    <source>
        <dbReference type="ARBA" id="ARBA00023186"/>
    </source>
</evidence>
<dbReference type="Pfam" id="PF05348">
    <property type="entry name" value="UMP1"/>
    <property type="match status" value="1"/>
</dbReference>
<dbReference type="PANTHER" id="PTHR12828">
    <property type="entry name" value="PROTEASOME MATURATION PROTEIN UMP1"/>
    <property type="match status" value="1"/>
</dbReference>
<dbReference type="STRING" id="691883.A0A058Z3G9"/>
<comment type="similarity">
    <text evidence="2">Belongs to the POMP/UMP1 family.</text>
</comment>
<dbReference type="InterPro" id="IPR008012">
    <property type="entry name" value="Ump1"/>
</dbReference>
<proteinExistence type="inferred from homology"/>
<dbReference type="Proteomes" id="UP000030693">
    <property type="component" value="Unassembled WGS sequence"/>
</dbReference>
<dbReference type="GeneID" id="20530238"/>
<protein>
    <recommendedName>
        <fullName evidence="6">Proteasome maturation protein</fullName>
    </recommendedName>
</protein>
<evidence type="ECO:0000256" key="3">
    <source>
        <dbReference type="SAM" id="MobiDB-lite"/>
    </source>
</evidence>
<name>A0A058Z3G9_FONAL</name>
<feature type="compositionally biased region" description="Low complexity" evidence="3">
    <location>
        <begin position="8"/>
        <end position="20"/>
    </location>
</feature>
<evidence type="ECO:0008006" key="6">
    <source>
        <dbReference type="Google" id="ProtNLM"/>
    </source>
</evidence>